<dbReference type="Proteomes" id="UP001204524">
    <property type="component" value="Unassembled WGS sequence"/>
</dbReference>
<dbReference type="InterPro" id="IPR025870">
    <property type="entry name" value="Glyoxalase-like_dom"/>
</dbReference>
<dbReference type="EMBL" id="JANARS010000004">
    <property type="protein sequence ID" value="MCP3422046.1"/>
    <property type="molecule type" value="Genomic_DNA"/>
</dbReference>
<evidence type="ECO:0000259" key="1">
    <source>
        <dbReference type="Pfam" id="PF13468"/>
    </source>
</evidence>
<evidence type="ECO:0000313" key="2">
    <source>
        <dbReference type="EMBL" id="MCP3422046.1"/>
    </source>
</evidence>
<sequence length="464" mass="49226">MRARFDHLVVAVEDLDEAADRWRAAGLAAERGGAHPVGTENVLVRGPAPAYVELIAAGSEESNPWLDRVRAARGPISWAVAVDDLDEARTALLAAGFEPDPPVPGSRRTPAGELLEWRVCDVGPGPYDGSLPFLIEWTTPMPAGPADGPVLEWVSLTPSDPDRVAALLVALGLTGDRHFPRRVFPDRDGVSVTLLPLGEPEHADEAVWVRFESDEAQPPVSVVVATAHGEATTLVLDEVEVSTRPDRRRFAATALLPAVDAAFERLRGDLADWPAPRPDGSPPLDEEYSRCADPDKYRLLAVRADAWVEAIVASGLGAARAVDPPSVQWAGERVIVPSRETVVEGRPGTQPIAVGIGPSRQADEAFVQVGVGQPAEVLGLQPDCGCDACDTGSADLLDTLDNAFVLALSGGVYVVRRGDRVVRRSLDGWSATGGVAEGDAERWLAEAAAGRRTDGVVAGEPWVN</sequence>
<dbReference type="Pfam" id="PF19736">
    <property type="entry name" value="DUF6226"/>
    <property type="match status" value="1"/>
</dbReference>
<dbReference type="PANTHER" id="PTHR40265">
    <property type="entry name" value="BLL2707 PROTEIN"/>
    <property type="match status" value="1"/>
</dbReference>
<dbReference type="PANTHER" id="PTHR40265:SF1">
    <property type="entry name" value="GLYOXALASE-LIKE DOMAIN-CONTAINING PROTEIN"/>
    <property type="match status" value="1"/>
</dbReference>
<accession>A0ABT1KZK8</accession>
<protein>
    <submittedName>
        <fullName evidence="2">VOC family protein</fullName>
    </submittedName>
</protein>
<dbReference type="RefSeq" id="WP_254181264.1">
    <property type="nucleotide sequence ID" value="NZ_JANARS010000004.1"/>
</dbReference>
<dbReference type="InterPro" id="IPR045773">
    <property type="entry name" value="DUF6226"/>
</dbReference>
<feature type="domain" description="Glyoxalase-like" evidence="1">
    <location>
        <begin position="5"/>
        <end position="171"/>
    </location>
</feature>
<evidence type="ECO:0000313" key="3">
    <source>
        <dbReference type="Proteomes" id="UP001204524"/>
    </source>
</evidence>
<keyword evidence="3" id="KW-1185">Reference proteome</keyword>
<dbReference type="SUPFAM" id="SSF54593">
    <property type="entry name" value="Glyoxalase/Bleomycin resistance protein/Dihydroxybiphenyl dioxygenase"/>
    <property type="match status" value="1"/>
</dbReference>
<dbReference type="Pfam" id="PF13468">
    <property type="entry name" value="Glyoxalase_3"/>
    <property type="match status" value="1"/>
</dbReference>
<gene>
    <name evidence="2" type="ORF">NCI01_09585</name>
</gene>
<comment type="caution">
    <text evidence="2">The sequence shown here is derived from an EMBL/GenBank/DDBJ whole genome shotgun (WGS) entry which is preliminary data.</text>
</comment>
<reference evidence="2 3" key="1">
    <citation type="submission" date="2022-06" db="EMBL/GenBank/DDBJ databases">
        <authorList>
            <person name="So Y."/>
        </authorList>
    </citation>
    <scope>NUCLEOTIDE SEQUENCE [LARGE SCALE GENOMIC DNA]</scope>
    <source>
        <strain evidence="2 3">STR3</strain>
    </source>
</reference>
<proteinExistence type="predicted"/>
<name>A0ABT1KZK8_9ACTN</name>
<dbReference type="Gene3D" id="3.10.180.10">
    <property type="entry name" value="2,3-Dihydroxybiphenyl 1,2-Dioxygenase, domain 1"/>
    <property type="match status" value="1"/>
</dbReference>
<dbReference type="InterPro" id="IPR029068">
    <property type="entry name" value="Glyas_Bleomycin-R_OHBP_Dase"/>
</dbReference>
<organism evidence="2 3">
    <name type="scientific">Nocardioides pinisoli</name>
    <dbReference type="NCBI Taxonomy" id="2950279"/>
    <lineage>
        <taxon>Bacteria</taxon>
        <taxon>Bacillati</taxon>
        <taxon>Actinomycetota</taxon>
        <taxon>Actinomycetes</taxon>
        <taxon>Propionibacteriales</taxon>
        <taxon>Nocardioidaceae</taxon>
        <taxon>Nocardioides</taxon>
    </lineage>
</organism>